<dbReference type="SUPFAM" id="SSF49870">
    <property type="entry name" value="Osmotin, thaumatin-like protein"/>
    <property type="match status" value="1"/>
</dbReference>
<dbReference type="Pfam" id="PF04681">
    <property type="entry name" value="Bys1"/>
    <property type="match status" value="1"/>
</dbReference>
<dbReference type="PANTHER" id="PTHR36195:SF4">
    <property type="entry name" value="DOMAIN PROTEIN, PUTATIVE (AFU_ORTHOLOGUE AFUA_5G01990)-RELATED"/>
    <property type="match status" value="1"/>
</dbReference>
<dbReference type="EMBL" id="JAPZBU010000006">
    <property type="protein sequence ID" value="KAJ5398263.1"/>
    <property type="molecule type" value="Genomic_DNA"/>
</dbReference>
<dbReference type="RefSeq" id="XP_056490315.1">
    <property type="nucleotide sequence ID" value="XM_056631013.1"/>
</dbReference>
<dbReference type="InterPro" id="IPR037176">
    <property type="entry name" value="Osmotin/thaumatin-like_sf"/>
</dbReference>
<dbReference type="OrthoDB" id="3682664at2759"/>
<reference evidence="2" key="1">
    <citation type="submission" date="2022-12" db="EMBL/GenBank/DDBJ databases">
        <authorList>
            <person name="Petersen C."/>
        </authorList>
    </citation>
    <scope>NUCLEOTIDE SEQUENCE</scope>
    <source>
        <strain evidence="2">IBT 29677</strain>
    </source>
</reference>
<reference evidence="2" key="2">
    <citation type="journal article" date="2023" name="IMA Fungus">
        <title>Comparative genomic study of the Penicillium genus elucidates a diverse pangenome and 15 lateral gene transfer events.</title>
        <authorList>
            <person name="Petersen C."/>
            <person name="Sorensen T."/>
            <person name="Nielsen M.R."/>
            <person name="Sondergaard T.E."/>
            <person name="Sorensen J.L."/>
            <person name="Fitzpatrick D.A."/>
            <person name="Frisvad J.C."/>
            <person name="Nielsen K.L."/>
        </authorList>
    </citation>
    <scope>NUCLEOTIDE SEQUENCE</scope>
    <source>
        <strain evidence="2">IBT 29677</strain>
    </source>
</reference>
<feature type="signal peptide" evidence="1">
    <location>
        <begin position="1"/>
        <end position="20"/>
    </location>
</feature>
<proteinExistence type="predicted"/>
<dbReference type="GeneID" id="81369993"/>
<dbReference type="PANTHER" id="PTHR36195">
    <property type="entry name" value="DOMAIN PROTEIN, PUTATIVE (AFU_ORTHOLOGUE AFUA_5G01990)-RELATED-RELATED"/>
    <property type="match status" value="1"/>
</dbReference>
<evidence type="ECO:0008006" key="4">
    <source>
        <dbReference type="Google" id="ProtNLM"/>
    </source>
</evidence>
<dbReference type="Proteomes" id="UP001147747">
    <property type="component" value="Unassembled WGS sequence"/>
</dbReference>
<evidence type="ECO:0000313" key="2">
    <source>
        <dbReference type="EMBL" id="KAJ5398263.1"/>
    </source>
</evidence>
<keyword evidence="1" id="KW-0732">Signal</keyword>
<name>A0A9W9W4D0_9EURO</name>
<accession>A0A9W9W4D0</accession>
<dbReference type="AlphaFoldDB" id="A0A9W9W4D0"/>
<gene>
    <name evidence="2" type="ORF">N7509_006376</name>
</gene>
<dbReference type="InterPro" id="IPR006771">
    <property type="entry name" value="CetA-like"/>
</dbReference>
<evidence type="ECO:0000256" key="1">
    <source>
        <dbReference type="SAM" id="SignalP"/>
    </source>
</evidence>
<keyword evidence="3" id="KW-1185">Reference proteome</keyword>
<sequence>MYFTTISLASLAALTPMVSALGSAVVYNKCDFPVYLWSVGSSVSDAKTLVAGEGGYSELYRSDDTTGGIALKMTLEEDGLTTSKPQTIFSYALNDDESKVFYDLSDVFGDPFTGHTLSITPSEDSCKDICWNGGISASYVSNTEACTQDADVTLTLCADSC</sequence>
<evidence type="ECO:0000313" key="3">
    <source>
        <dbReference type="Proteomes" id="UP001147747"/>
    </source>
</evidence>
<feature type="chain" id="PRO_5040898163" description="BYS1 domain protein" evidence="1">
    <location>
        <begin position="21"/>
        <end position="161"/>
    </location>
</feature>
<organism evidence="2 3">
    <name type="scientific">Penicillium cosmopolitanum</name>
    <dbReference type="NCBI Taxonomy" id="1131564"/>
    <lineage>
        <taxon>Eukaryota</taxon>
        <taxon>Fungi</taxon>
        <taxon>Dikarya</taxon>
        <taxon>Ascomycota</taxon>
        <taxon>Pezizomycotina</taxon>
        <taxon>Eurotiomycetes</taxon>
        <taxon>Eurotiomycetidae</taxon>
        <taxon>Eurotiales</taxon>
        <taxon>Aspergillaceae</taxon>
        <taxon>Penicillium</taxon>
    </lineage>
</organism>
<comment type="caution">
    <text evidence="2">The sequence shown here is derived from an EMBL/GenBank/DDBJ whole genome shotgun (WGS) entry which is preliminary data.</text>
</comment>
<protein>
    <recommendedName>
        <fullName evidence="4">BYS1 domain protein</fullName>
    </recommendedName>
</protein>